<dbReference type="SUPFAM" id="SSF53098">
    <property type="entry name" value="Ribonuclease H-like"/>
    <property type="match status" value="1"/>
</dbReference>
<dbReference type="EMBL" id="VXBN01017356">
    <property type="protein sequence ID" value="NWR12859.1"/>
    <property type="molecule type" value="Genomic_DNA"/>
</dbReference>
<dbReference type="PANTHER" id="PTHR41694:SF3">
    <property type="entry name" value="RNA-DIRECTED DNA POLYMERASE-RELATED"/>
    <property type="match status" value="1"/>
</dbReference>
<comment type="similarity">
    <text evidence="1">Belongs to the beta type-B retroviral polymerase family. HERV class-II K(HML-2) pol subfamily.</text>
</comment>
<keyword evidence="8" id="KW-0695">RNA-directed DNA polymerase</keyword>
<keyword evidence="7" id="KW-0378">Hydrolase</keyword>
<dbReference type="InterPro" id="IPR012337">
    <property type="entry name" value="RNaseH-like_sf"/>
</dbReference>
<dbReference type="GO" id="GO:0004523">
    <property type="term" value="F:RNA-DNA hybrid ribonuclease activity"/>
    <property type="evidence" value="ECO:0007669"/>
    <property type="project" value="UniProtKB-EC"/>
</dbReference>
<name>A0A7K4URF7_9SYLV</name>
<dbReference type="Proteomes" id="UP000580691">
    <property type="component" value="Unassembled WGS sequence"/>
</dbReference>
<evidence type="ECO:0000256" key="9">
    <source>
        <dbReference type="SAM" id="MobiDB-lite"/>
    </source>
</evidence>
<dbReference type="PROSITE" id="PS50879">
    <property type="entry name" value="RNASE_H_1"/>
    <property type="match status" value="1"/>
</dbReference>
<proteinExistence type="inferred from homology"/>
<dbReference type="EC" id="3.1.26.4" evidence="2"/>
<feature type="compositionally biased region" description="Basic residues" evidence="9">
    <location>
        <begin position="333"/>
        <end position="343"/>
    </location>
</feature>
<evidence type="ECO:0000256" key="6">
    <source>
        <dbReference type="ARBA" id="ARBA00022759"/>
    </source>
</evidence>
<protein>
    <recommendedName>
        <fullName evidence="2">ribonuclease H</fullName>
        <ecNumber evidence="2">3.1.26.4</ecNumber>
    </recommendedName>
</protein>
<evidence type="ECO:0000259" key="11">
    <source>
        <dbReference type="PROSITE" id="PS50879"/>
    </source>
</evidence>
<evidence type="ECO:0000259" key="10">
    <source>
        <dbReference type="PROSITE" id="PS50878"/>
    </source>
</evidence>
<feature type="non-terminal residue" evidence="12">
    <location>
        <position position="446"/>
    </location>
</feature>
<evidence type="ECO:0000313" key="13">
    <source>
        <dbReference type="Proteomes" id="UP000580691"/>
    </source>
</evidence>
<keyword evidence="4" id="KW-0548">Nucleotidyltransferase</keyword>
<keyword evidence="6" id="KW-0255">Endonuclease</keyword>
<dbReference type="PROSITE" id="PS50878">
    <property type="entry name" value="RT_POL"/>
    <property type="match status" value="1"/>
</dbReference>
<dbReference type="Gene3D" id="3.30.420.10">
    <property type="entry name" value="Ribonuclease H-like superfamily/Ribonuclease H"/>
    <property type="match status" value="1"/>
</dbReference>
<dbReference type="InterPro" id="IPR043128">
    <property type="entry name" value="Rev_trsase/Diguanyl_cyclase"/>
</dbReference>
<dbReference type="Pfam" id="PF06817">
    <property type="entry name" value="RVT_thumb"/>
    <property type="match status" value="1"/>
</dbReference>
<dbReference type="InterPro" id="IPR010661">
    <property type="entry name" value="RVT_thumb"/>
</dbReference>
<dbReference type="InterPro" id="IPR043502">
    <property type="entry name" value="DNA/RNA_pol_sf"/>
</dbReference>
<dbReference type="Pfam" id="PF00078">
    <property type="entry name" value="RVT_1"/>
    <property type="match status" value="1"/>
</dbReference>
<dbReference type="Gene3D" id="3.10.10.10">
    <property type="entry name" value="HIV Type 1 Reverse Transcriptase, subunit A, domain 1"/>
    <property type="match status" value="1"/>
</dbReference>
<dbReference type="SUPFAM" id="SSF56672">
    <property type="entry name" value="DNA/RNA polymerases"/>
    <property type="match status" value="1"/>
</dbReference>
<dbReference type="InterPro" id="IPR036397">
    <property type="entry name" value="RNaseH_sf"/>
</dbReference>
<dbReference type="GO" id="GO:0003964">
    <property type="term" value="F:RNA-directed DNA polymerase activity"/>
    <property type="evidence" value="ECO:0007669"/>
    <property type="project" value="UniProtKB-KW"/>
</dbReference>
<accession>A0A7K4URF7</accession>
<dbReference type="GO" id="GO:0035613">
    <property type="term" value="F:RNA stem-loop binding"/>
    <property type="evidence" value="ECO:0007669"/>
    <property type="project" value="TreeGrafter"/>
</dbReference>
<feature type="domain" description="RNase H type-1" evidence="11">
    <location>
        <begin position="305"/>
        <end position="446"/>
    </location>
</feature>
<feature type="non-terminal residue" evidence="12">
    <location>
        <position position="1"/>
    </location>
</feature>
<comment type="caution">
    <text evidence="12">The sequence shown here is derived from an EMBL/GenBank/DDBJ whole genome shotgun (WGS) entry which is preliminary data.</text>
</comment>
<keyword evidence="3" id="KW-0808">Transferase</keyword>
<evidence type="ECO:0000256" key="5">
    <source>
        <dbReference type="ARBA" id="ARBA00022722"/>
    </source>
</evidence>
<feature type="region of interest" description="Disordered" evidence="9">
    <location>
        <begin position="330"/>
        <end position="350"/>
    </location>
</feature>
<dbReference type="Pfam" id="PF00075">
    <property type="entry name" value="RNase_H"/>
    <property type="match status" value="1"/>
</dbReference>
<dbReference type="AlphaFoldDB" id="A0A7K4URF7"/>
<dbReference type="OrthoDB" id="6773263at2759"/>
<evidence type="ECO:0000256" key="7">
    <source>
        <dbReference type="ARBA" id="ARBA00022801"/>
    </source>
</evidence>
<dbReference type="InterPro" id="IPR000477">
    <property type="entry name" value="RT_dom"/>
</dbReference>
<gene>
    <name evidence="12" type="primary">Ervk18_4</name>
    <name evidence="12" type="ORF">SINWEB_R02442</name>
</gene>
<evidence type="ECO:0000256" key="2">
    <source>
        <dbReference type="ARBA" id="ARBA00012180"/>
    </source>
</evidence>
<evidence type="ECO:0000313" key="12">
    <source>
        <dbReference type="EMBL" id="NWR12859.1"/>
    </source>
</evidence>
<evidence type="ECO:0000256" key="4">
    <source>
        <dbReference type="ARBA" id="ARBA00022695"/>
    </source>
</evidence>
<sequence>DAPQFTFSVPSINRKAPWRRYHWKVLPQGMKNSPTICQWMRRRQLSPVRTKAGEAIIIHYMDDVLVCALDDNMLTQVLEETITALTAAGFELQQEKVQRMPPWRYLGLEISKRTITPQKLVINNRPRTLRDLQQLCGSLNWVWTWLGLTTENLALLFNLLKGGEELDSPRGLTQEAQQALEKVQLAMSSWQAHRCWPDLPFNFIILGKLPHLHGLIFHWDKDQKDPLLIIEWMFFGHQMSKSITKPQELMAQMISEAGIRMQLLVGCEFTHIHVPIKLSTGRFTNEALEQLLSENEMLQFALDSDPEKILIHCPGHKLFTSEFNLIPKEKQSHKPLKGRRSHKSVMTWKDPQTQQWETDVEIVEGSPQVAELATVVRVFERFSEPINIVTDSAYVAGVVSRAENAVLKKVSNTVIFNLLSKLIHLVSHQEQPYYIMHVRSHTDLPG</sequence>
<evidence type="ECO:0000256" key="8">
    <source>
        <dbReference type="ARBA" id="ARBA00022918"/>
    </source>
</evidence>
<dbReference type="PANTHER" id="PTHR41694">
    <property type="entry name" value="ENDOGENOUS RETROVIRUS GROUP K MEMBER POL PROTEIN"/>
    <property type="match status" value="1"/>
</dbReference>
<dbReference type="InterPro" id="IPR002156">
    <property type="entry name" value="RNaseH_domain"/>
</dbReference>
<keyword evidence="13" id="KW-1185">Reference proteome</keyword>
<keyword evidence="5" id="KW-0540">Nuclease</keyword>
<evidence type="ECO:0000256" key="1">
    <source>
        <dbReference type="ARBA" id="ARBA00010879"/>
    </source>
</evidence>
<evidence type="ECO:0000256" key="3">
    <source>
        <dbReference type="ARBA" id="ARBA00022679"/>
    </source>
</evidence>
<reference evidence="12 13" key="1">
    <citation type="submission" date="2019-09" db="EMBL/GenBank/DDBJ databases">
        <title>Bird 10,000 Genomes (B10K) Project - Family phase.</title>
        <authorList>
            <person name="Zhang G."/>
        </authorList>
    </citation>
    <scope>NUCLEOTIDE SEQUENCE [LARGE SCALE GENOMIC DNA]</scope>
    <source>
        <strain evidence="12">B10K-DU-002-08</strain>
        <tissue evidence="12">Muscle</tissue>
    </source>
</reference>
<organism evidence="12 13">
    <name type="scientific">Sinosuthora webbiana</name>
    <dbReference type="NCBI Taxonomy" id="337173"/>
    <lineage>
        <taxon>Eukaryota</taxon>
        <taxon>Metazoa</taxon>
        <taxon>Chordata</taxon>
        <taxon>Craniata</taxon>
        <taxon>Vertebrata</taxon>
        <taxon>Euteleostomi</taxon>
        <taxon>Archelosauria</taxon>
        <taxon>Archosauria</taxon>
        <taxon>Dinosauria</taxon>
        <taxon>Saurischia</taxon>
        <taxon>Theropoda</taxon>
        <taxon>Coelurosauria</taxon>
        <taxon>Aves</taxon>
        <taxon>Neognathae</taxon>
        <taxon>Neoaves</taxon>
        <taxon>Telluraves</taxon>
        <taxon>Australaves</taxon>
        <taxon>Passeriformes</taxon>
        <taxon>Sylvioidea</taxon>
        <taxon>Sylviidae</taxon>
        <taxon>Sinosuthora</taxon>
    </lineage>
</organism>
<feature type="domain" description="Reverse transcriptase" evidence="10">
    <location>
        <begin position="1"/>
        <end position="110"/>
    </location>
</feature>
<dbReference type="Gene3D" id="3.30.70.270">
    <property type="match status" value="2"/>
</dbReference>